<dbReference type="InterPro" id="IPR004154">
    <property type="entry name" value="Anticodon-bd"/>
</dbReference>
<dbReference type="GO" id="GO:0004829">
    <property type="term" value="F:threonine-tRNA ligase activity"/>
    <property type="evidence" value="ECO:0007669"/>
    <property type="project" value="UniProtKB-EC"/>
</dbReference>
<keyword evidence="10" id="KW-0030">Aminoacyl-tRNA synthetase</keyword>
<keyword evidence="8" id="KW-0067">ATP-binding</keyword>
<dbReference type="SUPFAM" id="SSF55681">
    <property type="entry name" value="Class II aaRS and biotin synthetases"/>
    <property type="match status" value="1"/>
</dbReference>
<dbReference type="Gene3D" id="3.30.930.10">
    <property type="entry name" value="Bira Bifunctional Protein, Domain 2"/>
    <property type="match status" value="1"/>
</dbReference>
<dbReference type="GO" id="GO:0006435">
    <property type="term" value="P:threonyl-tRNA aminoacylation"/>
    <property type="evidence" value="ECO:0007669"/>
    <property type="project" value="InterPro"/>
</dbReference>
<evidence type="ECO:0000256" key="5">
    <source>
        <dbReference type="ARBA" id="ARBA00022723"/>
    </source>
</evidence>
<evidence type="ECO:0000256" key="1">
    <source>
        <dbReference type="ARBA" id="ARBA00008226"/>
    </source>
</evidence>
<dbReference type="PROSITE" id="PS50862">
    <property type="entry name" value="AA_TRNA_LIGASE_II"/>
    <property type="match status" value="1"/>
</dbReference>
<evidence type="ECO:0000256" key="3">
    <source>
        <dbReference type="ARBA" id="ARBA00022490"/>
    </source>
</evidence>
<dbReference type="SUPFAM" id="SSF52954">
    <property type="entry name" value="Class II aaRS ABD-related"/>
    <property type="match status" value="1"/>
</dbReference>
<keyword evidence="9" id="KW-0648">Protein biosynthesis</keyword>
<dbReference type="Pfam" id="PF00587">
    <property type="entry name" value="tRNA-synt_2b"/>
    <property type="match status" value="1"/>
</dbReference>
<dbReference type="PANTHER" id="PTHR11451">
    <property type="entry name" value="THREONINE-TRNA LIGASE"/>
    <property type="match status" value="1"/>
</dbReference>
<dbReference type="InterPro" id="IPR036621">
    <property type="entry name" value="Anticodon-bd_dom_sf"/>
</dbReference>
<dbReference type="Proteomes" id="UP000008645">
    <property type="component" value="Chromosome"/>
</dbReference>
<feature type="domain" description="Aminoacyl-transfer RNA synthetases class-II family profile" evidence="12">
    <location>
        <begin position="17"/>
        <end position="319"/>
    </location>
</feature>
<evidence type="ECO:0000313" key="14">
    <source>
        <dbReference type="Proteomes" id="UP000008645"/>
    </source>
</evidence>
<dbReference type="GO" id="GO:0005524">
    <property type="term" value="F:ATP binding"/>
    <property type="evidence" value="ECO:0007669"/>
    <property type="project" value="UniProtKB-KW"/>
</dbReference>
<protein>
    <recommendedName>
        <fullName evidence="2">threonine--tRNA ligase</fullName>
        <ecNumber evidence="2">6.1.1.3</ecNumber>
    </recommendedName>
</protein>
<evidence type="ECO:0000256" key="4">
    <source>
        <dbReference type="ARBA" id="ARBA00022598"/>
    </source>
</evidence>
<name>F0V2H6_MYCS3</name>
<dbReference type="PANTHER" id="PTHR11451:SF56">
    <property type="entry name" value="THREONINE--TRNA LIGASE 1"/>
    <property type="match status" value="1"/>
</dbReference>
<dbReference type="PRINTS" id="PR01047">
    <property type="entry name" value="TRNASYNTHTHR"/>
</dbReference>
<keyword evidence="6" id="KW-0547">Nucleotide-binding</keyword>
<dbReference type="GO" id="GO:0046872">
    <property type="term" value="F:metal ion binding"/>
    <property type="evidence" value="ECO:0007669"/>
    <property type="project" value="UniProtKB-KW"/>
</dbReference>
<dbReference type="AlphaFoldDB" id="F0V2H6"/>
<evidence type="ECO:0000256" key="7">
    <source>
        <dbReference type="ARBA" id="ARBA00022833"/>
    </source>
</evidence>
<evidence type="ECO:0000256" key="8">
    <source>
        <dbReference type="ARBA" id="ARBA00022840"/>
    </source>
</evidence>
<evidence type="ECO:0000256" key="11">
    <source>
        <dbReference type="ARBA" id="ARBA00049515"/>
    </source>
</evidence>
<keyword evidence="4 13" id="KW-0436">Ligase</keyword>
<evidence type="ECO:0000256" key="6">
    <source>
        <dbReference type="ARBA" id="ARBA00022741"/>
    </source>
</evidence>
<evidence type="ECO:0000256" key="9">
    <source>
        <dbReference type="ARBA" id="ARBA00022917"/>
    </source>
</evidence>
<dbReference type="RefSeq" id="WP_013609455.1">
    <property type="nucleotide sequence ID" value="NC_015153.1"/>
</dbReference>
<evidence type="ECO:0000256" key="2">
    <source>
        <dbReference type="ARBA" id="ARBA00013163"/>
    </source>
</evidence>
<proteinExistence type="inferred from homology"/>
<dbReference type="KEGG" id="msk:MSUIS_07640"/>
<dbReference type="Gene3D" id="3.40.50.800">
    <property type="entry name" value="Anticodon-binding domain"/>
    <property type="match status" value="1"/>
</dbReference>
<sequence>MSNQKKEKELSCCCSCDHRAVGKNKGLFYFSKEIGSGFSFWASEGYKLREIIKRYINDFQRDICGINLVQTPILGKTEIYQKTGHLPLYDENIFPAMKKEGEEWILRPMTCPHHILLAKEVIMSYKQLPYLMGENSCLHRYEYSGGLLGLKRVRAMELIDTHIFVLPEHCEDMIKSSLEWVWTLLNKFRIRIKEIVLATRSSKQKYLISGDEWNQTEEILFSATKEWIKSKNISVSLVRKEGEAAFYGPKIDFNAVDSSNQEFTISTVQLDSQMPKKLEFSILDANQNSINPWIIHLGLIGTLERFIAYLLEDWGGKLPFWLLPTQISILTVRIDSSRPELKELIKKFSSYGFRAKLDLRDERISKKIVNAVNERIPFQIIIGEKELQNLDLINFRELGKEGEKQLSFSDFINYLSQEEISNQVF</sequence>
<dbReference type="EMBL" id="FQ790233">
    <property type="protein sequence ID" value="CBZ40857.1"/>
    <property type="molecule type" value="Genomic_DNA"/>
</dbReference>
<evidence type="ECO:0000313" key="13">
    <source>
        <dbReference type="EMBL" id="CBZ40857.1"/>
    </source>
</evidence>
<comment type="similarity">
    <text evidence="1">Belongs to the class-II aminoacyl-tRNA synthetase family.</text>
</comment>
<accession>F0V2H6</accession>
<dbReference type="EC" id="6.1.1.3" evidence="2"/>
<dbReference type="HOGENOM" id="CLU_008554_2_1_14"/>
<reference evidence="13 14" key="1">
    <citation type="journal article" date="2011" name="J. Bacteriol.">
        <title>Complete genome sequence of the hemotrophic Mycoplasma suis strain KI3806.</title>
        <authorList>
            <person name="Oehlerking J."/>
            <person name="Kube M."/>
            <person name="Felder K.M."/>
            <person name="Matter D."/>
            <person name="Wittenbrink M.M."/>
            <person name="Schwarzenbach S."/>
            <person name="Kramer M.M."/>
            <person name="Hoelzle K."/>
            <person name="Hoelzle L.E."/>
        </authorList>
    </citation>
    <scope>NUCLEOTIDE SEQUENCE [LARGE SCALE GENOMIC DNA]</scope>
    <source>
        <strain evidence="14">KI_3806</strain>
    </source>
</reference>
<comment type="catalytic activity">
    <reaction evidence="11">
        <text>tRNA(Thr) + L-threonine + ATP = L-threonyl-tRNA(Thr) + AMP + diphosphate + H(+)</text>
        <dbReference type="Rhea" id="RHEA:24624"/>
        <dbReference type="Rhea" id="RHEA-COMP:9670"/>
        <dbReference type="Rhea" id="RHEA-COMP:9704"/>
        <dbReference type="ChEBI" id="CHEBI:15378"/>
        <dbReference type="ChEBI" id="CHEBI:30616"/>
        <dbReference type="ChEBI" id="CHEBI:33019"/>
        <dbReference type="ChEBI" id="CHEBI:57926"/>
        <dbReference type="ChEBI" id="CHEBI:78442"/>
        <dbReference type="ChEBI" id="CHEBI:78534"/>
        <dbReference type="ChEBI" id="CHEBI:456215"/>
        <dbReference type="EC" id="6.1.1.3"/>
    </reaction>
</comment>
<dbReference type="FunFam" id="3.30.930.10:FF:000002">
    <property type="entry name" value="Threonine--tRNA ligase"/>
    <property type="match status" value="1"/>
</dbReference>
<organism evidence="13 14">
    <name type="scientific">Mycoplasma suis (strain KI_3806)</name>
    <dbReference type="NCBI Taxonomy" id="708248"/>
    <lineage>
        <taxon>Bacteria</taxon>
        <taxon>Bacillati</taxon>
        <taxon>Mycoplasmatota</taxon>
        <taxon>Mollicutes</taxon>
        <taxon>Mycoplasmataceae</taxon>
        <taxon>Mycoplasma</taxon>
    </lineage>
</organism>
<dbReference type="InterPro" id="IPR002320">
    <property type="entry name" value="Thr-tRNA-ligase_IIa"/>
</dbReference>
<dbReference type="Pfam" id="PF03129">
    <property type="entry name" value="HGTP_anticodon"/>
    <property type="match status" value="1"/>
</dbReference>
<dbReference type="InterPro" id="IPR006195">
    <property type="entry name" value="aa-tRNA-synth_II"/>
</dbReference>
<keyword evidence="5" id="KW-0479">Metal-binding</keyword>
<dbReference type="GO" id="GO:0005737">
    <property type="term" value="C:cytoplasm"/>
    <property type="evidence" value="ECO:0007669"/>
    <property type="project" value="InterPro"/>
</dbReference>
<evidence type="ECO:0000259" key="12">
    <source>
        <dbReference type="PROSITE" id="PS50862"/>
    </source>
</evidence>
<dbReference type="InterPro" id="IPR045864">
    <property type="entry name" value="aa-tRNA-synth_II/BPL/LPL"/>
</dbReference>
<keyword evidence="3" id="KW-0963">Cytoplasm</keyword>
<gene>
    <name evidence="13" type="primary">thrS</name>
    <name evidence="13" type="ORF">MSUIS_07640</name>
</gene>
<evidence type="ECO:0000256" key="10">
    <source>
        <dbReference type="ARBA" id="ARBA00023146"/>
    </source>
</evidence>
<keyword evidence="7" id="KW-0862">Zinc</keyword>
<dbReference type="InterPro" id="IPR002314">
    <property type="entry name" value="aa-tRNA-synt_IIb"/>
</dbReference>
<dbReference type="OrthoDB" id="9802304at2"/>